<feature type="region of interest" description="Disordered" evidence="6">
    <location>
        <begin position="181"/>
        <end position="200"/>
    </location>
</feature>
<evidence type="ECO:0000256" key="1">
    <source>
        <dbReference type="ARBA" id="ARBA00022468"/>
    </source>
</evidence>
<dbReference type="OrthoDB" id="79452at2759"/>
<dbReference type="InterPro" id="IPR002219">
    <property type="entry name" value="PKC_DAG/PE"/>
</dbReference>
<feature type="domain" description="LIM zinc-binding" evidence="7">
    <location>
        <begin position="1"/>
        <end position="45"/>
    </location>
</feature>
<feature type="compositionally biased region" description="Basic and acidic residues" evidence="6">
    <location>
        <begin position="240"/>
        <end position="258"/>
    </location>
</feature>
<feature type="region of interest" description="Disordered" evidence="6">
    <location>
        <begin position="443"/>
        <end position="478"/>
    </location>
</feature>
<keyword evidence="1" id="KW-0343">GTPase activation</keyword>
<dbReference type="PROSITE" id="PS50081">
    <property type="entry name" value="ZF_DAG_PE_2"/>
    <property type="match status" value="1"/>
</dbReference>
<feature type="coiled-coil region" evidence="5">
    <location>
        <begin position="309"/>
        <end position="419"/>
    </location>
</feature>
<evidence type="ECO:0000259" key="7">
    <source>
        <dbReference type="PROSITE" id="PS50023"/>
    </source>
</evidence>
<name>A0A9P6RGT0_9FUNG</name>
<organism evidence="10 11">
    <name type="scientific">Linnemannia gamsii</name>
    <dbReference type="NCBI Taxonomy" id="64522"/>
    <lineage>
        <taxon>Eukaryota</taxon>
        <taxon>Fungi</taxon>
        <taxon>Fungi incertae sedis</taxon>
        <taxon>Mucoromycota</taxon>
        <taxon>Mortierellomycotina</taxon>
        <taxon>Mortierellomycetes</taxon>
        <taxon>Mortierellales</taxon>
        <taxon>Mortierellaceae</taxon>
        <taxon>Linnemannia</taxon>
    </lineage>
</organism>
<sequence length="1081" mass="120114">MTGDEAYHADCFRCTQCDSKIDDLVFAKTSQGIYCMKCHQERKEAKRQREERERMERAERMMEKLLPTIPEAEKPTAASTYRNQSYEKHQQPPLPSNGFANTNNDIPRYPQPKAPSYEPLSNGSYSLGGPSLAPSIRSDSRSKTNGPSLLSLDVGPPLLPPLTFGLDDIAISSGGFDLGEMLSTPGTKDTSQGSSTISSPVPSVKEVEIVKGSDRCSYRLSISRASARLSMSSPTSSDKSSVEEEAKTLSDIPEHRPVETPLLSLPEDIAEDDGMSHSEAITLVRELRLEVAKHNPTSPLLYGTPQLQFGLLKEKVDKLTQKHAELEKSIRDMYIEKDLLGMDLEAMNEELASKEEALAANTSDSLKPRPVTHNFRLSTSHDLMKQSYQVEVKALQDQKELLQQEIQAFVETRDRVLDEMQILSVRNAELSTINNDMMRELQGRKDAKAAPAAPSSSFNLTSFTGKMRRQRQMSGGNQQELKAQNLVAGSNESTLSFVSTNSDGASSRSQQGSKSRKEDKQEDIFGEEIVAPKKFNWKKGTMNTMNTSVNTVKNVGAMFGKLLVEGPTVQDASVSNGKAAPAMLSDNGSSNGQILPPTRSFSAGSDSRSLNGQYTEQHFFIQHNYIKPTRCDCCDDKIWGREYKCRGCGFQIHGRCTHEIVPGCSGRFKDSDSSSIRNLTPSGESGHGLTPPSPVQVMFGNSLLDQLEIEQRAVPMVVEQCIEAVDERGLEVEGIYRRSGMAVEARQLVQAFDSGLRPNLMDTAVYQDICSITSVLKQYLRTLPEPLIPYDLYTEFMEATGLPHTDDKYDTFKDLMDRMPFAHYQTLKVLMEHLNRVTEQESINLMTSKNLSVVFGPTLMRNPDPSREILDMTSKNLTIEFLIVNTPELFVRVERTSFGSHGHGQGTSSGSSLAPSDGFPPGFTGQRQGSLGSVGHMSPPPRRVANHAGHPSAPILPPRSSSGDAIPTTFRPQQFQQPQHPTLQQLKLQQQQREQFQRDQQQQQQQHQQIHQQQQQKQPKRDQEPDLEQEEEESDAMAPSSPPSVSTQPSSPLPSQNPSLAQQQQQQRQQVNPEVDMTHFP</sequence>
<evidence type="ECO:0000256" key="5">
    <source>
        <dbReference type="SAM" id="Coils"/>
    </source>
</evidence>
<dbReference type="Gene3D" id="3.30.60.20">
    <property type="match status" value="1"/>
</dbReference>
<evidence type="ECO:0000313" key="11">
    <source>
        <dbReference type="Proteomes" id="UP000823405"/>
    </source>
</evidence>
<dbReference type="Gene3D" id="1.10.555.10">
    <property type="entry name" value="Rho GTPase activation protein"/>
    <property type="match status" value="1"/>
</dbReference>
<dbReference type="GO" id="GO:0007165">
    <property type="term" value="P:signal transduction"/>
    <property type="evidence" value="ECO:0007669"/>
    <property type="project" value="InterPro"/>
</dbReference>
<feature type="compositionally biased region" description="Acidic residues" evidence="6">
    <location>
        <begin position="1025"/>
        <end position="1035"/>
    </location>
</feature>
<evidence type="ECO:0000259" key="8">
    <source>
        <dbReference type="PROSITE" id="PS50081"/>
    </source>
</evidence>
<dbReference type="Gene3D" id="2.10.110.10">
    <property type="entry name" value="Cysteine Rich Protein"/>
    <property type="match status" value="1"/>
</dbReference>
<reference evidence="10" key="1">
    <citation type="journal article" date="2020" name="Fungal Divers.">
        <title>Resolving the Mortierellaceae phylogeny through synthesis of multi-gene phylogenetics and phylogenomics.</title>
        <authorList>
            <person name="Vandepol N."/>
            <person name="Liber J."/>
            <person name="Desiro A."/>
            <person name="Na H."/>
            <person name="Kennedy M."/>
            <person name="Barry K."/>
            <person name="Grigoriev I.V."/>
            <person name="Miller A.N."/>
            <person name="O'Donnell K."/>
            <person name="Stajich J.E."/>
            <person name="Bonito G."/>
        </authorList>
    </citation>
    <scope>NUCLEOTIDE SEQUENCE</scope>
    <source>
        <strain evidence="10">NVP60</strain>
    </source>
</reference>
<dbReference type="Pfam" id="PF00412">
    <property type="entry name" value="LIM"/>
    <property type="match status" value="1"/>
</dbReference>
<dbReference type="Pfam" id="PF00130">
    <property type="entry name" value="C1_1"/>
    <property type="match status" value="1"/>
</dbReference>
<keyword evidence="4" id="KW-0440">LIM domain</keyword>
<dbReference type="InterPro" id="IPR046349">
    <property type="entry name" value="C1-like_sf"/>
</dbReference>
<feature type="domain" description="Rho-GAP" evidence="9">
    <location>
        <begin position="701"/>
        <end position="890"/>
    </location>
</feature>
<dbReference type="PANTHER" id="PTHR46075:SF2">
    <property type="entry name" value="RHO GTPASE ACTIVATING PROTEIN AT 5A, ISOFORM A"/>
    <property type="match status" value="1"/>
</dbReference>
<feature type="compositionally biased region" description="Low complexity" evidence="6">
    <location>
        <begin position="227"/>
        <end position="239"/>
    </location>
</feature>
<dbReference type="InterPro" id="IPR008936">
    <property type="entry name" value="Rho_GTPase_activation_prot"/>
</dbReference>
<evidence type="ECO:0000256" key="2">
    <source>
        <dbReference type="ARBA" id="ARBA00022723"/>
    </source>
</evidence>
<dbReference type="PANTHER" id="PTHR46075">
    <property type="entry name" value="CHIMERIN FAMILY MEMBER"/>
    <property type="match status" value="1"/>
</dbReference>
<evidence type="ECO:0000259" key="9">
    <source>
        <dbReference type="PROSITE" id="PS50238"/>
    </source>
</evidence>
<dbReference type="InterPro" id="IPR000198">
    <property type="entry name" value="RhoGAP_dom"/>
</dbReference>
<dbReference type="PROSITE" id="PS50023">
    <property type="entry name" value="LIM_DOMAIN_2"/>
    <property type="match status" value="1"/>
</dbReference>
<dbReference type="SMART" id="SM00324">
    <property type="entry name" value="RhoGAP"/>
    <property type="match status" value="1"/>
</dbReference>
<dbReference type="Pfam" id="PF00620">
    <property type="entry name" value="RhoGAP"/>
    <property type="match status" value="1"/>
</dbReference>
<dbReference type="CDD" id="cd00159">
    <property type="entry name" value="RhoGAP"/>
    <property type="match status" value="1"/>
</dbReference>
<accession>A0A9P6RGT0</accession>
<feature type="region of interest" description="Disordered" evidence="6">
    <location>
        <begin position="669"/>
        <end position="690"/>
    </location>
</feature>
<dbReference type="CDD" id="cd09395">
    <property type="entry name" value="LIM2_Rga"/>
    <property type="match status" value="1"/>
</dbReference>
<evidence type="ECO:0000256" key="6">
    <source>
        <dbReference type="SAM" id="MobiDB-lite"/>
    </source>
</evidence>
<dbReference type="GO" id="GO:0046872">
    <property type="term" value="F:metal ion binding"/>
    <property type="evidence" value="ECO:0007669"/>
    <property type="project" value="UniProtKB-KW"/>
</dbReference>
<dbReference type="Proteomes" id="UP000823405">
    <property type="component" value="Unassembled WGS sequence"/>
</dbReference>
<feature type="compositionally biased region" description="Polar residues" evidence="6">
    <location>
        <begin position="184"/>
        <end position="200"/>
    </location>
</feature>
<keyword evidence="11" id="KW-1185">Reference proteome</keyword>
<feature type="compositionally biased region" description="Low complexity" evidence="6">
    <location>
        <begin position="966"/>
        <end position="1017"/>
    </location>
</feature>
<keyword evidence="5" id="KW-0175">Coiled coil</keyword>
<comment type="caution">
    <text evidence="10">The sequence shown here is derived from an EMBL/GenBank/DDBJ whole genome shotgun (WGS) entry which is preliminary data.</text>
</comment>
<feature type="domain" description="Phorbol-ester/DAG-type" evidence="8">
    <location>
        <begin position="617"/>
        <end position="664"/>
    </location>
</feature>
<feature type="compositionally biased region" description="Low complexity" evidence="6">
    <location>
        <begin position="504"/>
        <end position="513"/>
    </location>
</feature>
<feature type="region of interest" description="Disordered" evidence="6">
    <location>
        <begin position="227"/>
        <end position="261"/>
    </location>
</feature>
<keyword evidence="2 4" id="KW-0479">Metal-binding</keyword>
<proteinExistence type="predicted"/>
<feature type="compositionally biased region" description="Polar residues" evidence="6">
    <location>
        <begin position="673"/>
        <end position="683"/>
    </location>
</feature>
<dbReference type="AlphaFoldDB" id="A0A9P6RGT0"/>
<feature type="region of interest" description="Disordered" evidence="6">
    <location>
        <begin position="586"/>
        <end position="608"/>
    </location>
</feature>
<protein>
    <recommendedName>
        <fullName evidence="12">RhoGAP-domain-containing protein</fullName>
    </recommendedName>
</protein>
<feature type="compositionally biased region" description="Low complexity" evidence="6">
    <location>
        <begin position="1043"/>
        <end position="1073"/>
    </location>
</feature>
<keyword evidence="3 4" id="KW-0862">Zinc</keyword>
<dbReference type="PROSITE" id="PS50238">
    <property type="entry name" value="RHOGAP"/>
    <property type="match status" value="1"/>
</dbReference>
<evidence type="ECO:0000313" key="10">
    <source>
        <dbReference type="EMBL" id="KAG0319992.1"/>
    </source>
</evidence>
<feature type="region of interest" description="Disordered" evidence="6">
    <location>
        <begin position="62"/>
        <end position="154"/>
    </location>
</feature>
<dbReference type="PROSITE" id="PS00479">
    <property type="entry name" value="ZF_DAG_PE_1"/>
    <property type="match status" value="1"/>
</dbReference>
<feature type="region of interest" description="Disordered" evidence="6">
    <location>
        <begin position="899"/>
        <end position="1081"/>
    </location>
</feature>
<dbReference type="SUPFAM" id="SSF57889">
    <property type="entry name" value="Cysteine-rich domain"/>
    <property type="match status" value="1"/>
</dbReference>
<dbReference type="GO" id="GO:0005096">
    <property type="term" value="F:GTPase activator activity"/>
    <property type="evidence" value="ECO:0007669"/>
    <property type="project" value="UniProtKB-KW"/>
</dbReference>
<evidence type="ECO:0000256" key="4">
    <source>
        <dbReference type="PROSITE-ProRule" id="PRU00125"/>
    </source>
</evidence>
<dbReference type="SMART" id="SM00109">
    <property type="entry name" value="C1"/>
    <property type="match status" value="1"/>
</dbReference>
<feature type="region of interest" description="Disordered" evidence="6">
    <location>
        <begin position="495"/>
        <end position="527"/>
    </location>
</feature>
<evidence type="ECO:0000256" key="3">
    <source>
        <dbReference type="ARBA" id="ARBA00022833"/>
    </source>
</evidence>
<dbReference type="SUPFAM" id="SSF48350">
    <property type="entry name" value="GTPase activation domain, GAP"/>
    <property type="match status" value="1"/>
</dbReference>
<dbReference type="InterPro" id="IPR051854">
    <property type="entry name" value="Rho-type_GAP"/>
</dbReference>
<dbReference type="EMBL" id="JAAAIN010000119">
    <property type="protein sequence ID" value="KAG0319992.1"/>
    <property type="molecule type" value="Genomic_DNA"/>
</dbReference>
<dbReference type="InterPro" id="IPR001781">
    <property type="entry name" value="Znf_LIM"/>
</dbReference>
<gene>
    <name evidence="10" type="ORF">BGZ97_000960</name>
</gene>
<evidence type="ECO:0008006" key="12">
    <source>
        <dbReference type="Google" id="ProtNLM"/>
    </source>
</evidence>